<keyword evidence="4" id="KW-1185">Reference proteome</keyword>
<protein>
    <submittedName>
        <fullName evidence="3">Uncharacterized protein</fullName>
    </submittedName>
</protein>
<dbReference type="Gene3D" id="2.60.40.1120">
    <property type="entry name" value="Carboxypeptidase-like, regulatory domain"/>
    <property type="match status" value="1"/>
</dbReference>
<comment type="caution">
    <text evidence="3">The sequence shown here is derived from an EMBL/GenBank/DDBJ whole genome shotgun (WGS) entry which is preliminary data.</text>
</comment>
<evidence type="ECO:0000259" key="2">
    <source>
        <dbReference type="Pfam" id="PF25670"/>
    </source>
</evidence>
<feature type="domain" description="Phage tail protein C-terminal" evidence="2">
    <location>
        <begin position="484"/>
        <end position="615"/>
    </location>
</feature>
<evidence type="ECO:0000259" key="1">
    <source>
        <dbReference type="Pfam" id="PF08400"/>
    </source>
</evidence>
<dbReference type="AlphaFoldDB" id="A0A421DQZ8"/>
<dbReference type="Pfam" id="PF25670">
    <property type="entry name" value="Phage_tail_C_2"/>
    <property type="match status" value="1"/>
</dbReference>
<dbReference type="InterPro" id="IPR008969">
    <property type="entry name" value="CarboxyPept-like_regulatory"/>
</dbReference>
<dbReference type="OrthoDB" id="6683604at2"/>
<organism evidence="3 4">
    <name type="scientific">Brenneria alni</name>
    <dbReference type="NCBI Taxonomy" id="71656"/>
    <lineage>
        <taxon>Bacteria</taxon>
        <taxon>Pseudomonadati</taxon>
        <taxon>Pseudomonadota</taxon>
        <taxon>Gammaproteobacteria</taxon>
        <taxon>Enterobacterales</taxon>
        <taxon>Pectobacteriaceae</taxon>
        <taxon>Brenneria</taxon>
    </lineage>
</organism>
<gene>
    <name evidence="3" type="ORF">BIY29_05430</name>
</gene>
<dbReference type="SUPFAM" id="SSF49464">
    <property type="entry name" value="Carboxypeptidase regulatory domain-like"/>
    <property type="match status" value="1"/>
</dbReference>
<evidence type="ECO:0000313" key="4">
    <source>
        <dbReference type="Proteomes" id="UP000285648"/>
    </source>
</evidence>
<proteinExistence type="predicted"/>
<dbReference type="RefSeq" id="WP_121574168.1">
    <property type="nucleotide sequence ID" value="NZ_MJLZ01000008.1"/>
</dbReference>
<name>A0A421DQZ8_9GAMM</name>
<dbReference type="EMBL" id="MJLZ01000008">
    <property type="protein sequence ID" value="RLM26501.1"/>
    <property type="molecule type" value="Genomic_DNA"/>
</dbReference>
<sequence length="628" mass="64457">MSVLISGILINPAGQPVANAEITFSALTNGPSVLNGFSVSATTNQDGSYSIPLEICEYSISIQSGGHNTLYGSVSVNENTEPATINELLEQQVLEQAVTPSIIVYFRDIQTEVAAKLATMQNLDNSAQTSAATATEAKNTAAQYAQNLGAAVTAAQNASASATADANTAMAAKTAAEAAAANAQNTLLGAVTVDTAQTIAGQKVFTQNVTVARTDGQSGVAIGRTDGTTGTPYVDFYSTGVAVYGARLIASGGTTSTVGTGTLNVVAGSFTLNGIAVATSGTAVMLDGSQTITGAKTFSAESFQLLGTTGSQKLKIGRVDGVASSPHIDFNSGTTVVDRDARIQCTGGSGANNGGTLNLLAGSVLANSSPIVTSGVAQTIAGDKTFTSNVRVEVASYPGVELTATNIAAGTVGRWKGVYVDNATQMRIYCRSDRGDSTGQITLAIPLDTTTSVATLTRTETLTNKSLTSPNLTGSPKINGSGIVADTNGFWKTASPIIKLFSDGSIETNDEAAGVTAEKIGIGEYRISGCLGFNSDPAWGGIDGGIEIPLDINKQPLIWADTSIEADGSIIISTYHRTHPDAPEFARNNIDGVENGQPIDIPASRWIDVRVQMPELETSATDDALPVN</sequence>
<evidence type="ECO:0000313" key="3">
    <source>
        <dbReference type="EMBL" id="RLM26501.1"/>
    </source>
</evidence>
<reference evidence="3 4" key="1">
    <citation type="submission" date="2016-09" db="EMBL/GenBank/DDBJ databases">
        <authorList>
            <person name="Doonan J."/>
            <person name="Pachebat J.A."/>
            <person name="Golyshin P.N."/>
            <person name="Denman S."/>
            <person name="Mcdonald J.E."/>
        </authorList>
    </citation>
    <scope>NUCLEOTIDE SEQUENCE [LARGE SCALE GENOMIC DNA]</scope>
    <source>
        <strain evidence="3 4">NCPPB 3934</strain>
    </source>
</reference>
<dbReference type="Proteomes" id="UP000285648">
    <property type="component" value="Unassembled WGS sequence"/>
</dbReference>
<dbReference type="InterPro" id="IPR058008">
    <property type="entry name" value="Gp26_C"/>
</dbReference>
<accession>A0A421DQZ8</accession>
<feature type="domain" description="Lambda-like tail fibre protein N-terminal" evidence="1">
    <location>
        <begin position="1"/>
        <end position="127"/>
    </location>
</feature>
<dbReference type="Pfam" id="PF08400">
    <property type="entry name" value="phage_tail_N"/>
    <property type="match status" value="1"/>
</dbReference>
<dbReference type="InterPro" id="IPR013609">
    <property type="entry name" value="Stf-like_N"/>
</dbReference>